<dbReference type="PROSITE" id="PS50878">
    <property type="entry name" value="RT_POL"/>
    <property type="match status" value="1"/>
</dbReference>
<reference evidence="2 3" key="1">
    <citation type="journal article" date="2022" name="Allergy">
        <title>Genome assembly and annotation of Periplaneta americana reveal a comprehensive cockroach allergen profile.</title>
        <authorList>
            <person name="Wang L."/>
            <person name="Xiong Q."/>
            <person name="Saelim N."/>
            <person name="Wang L."/>
            <person name="Nong W."/>
            <person name="Wan A.T."/>
            <person name="Shi M."/>
            <person name="Liu X."/>
            <person name="Cao Q."/>
            <person name="Hui J.H.L."/>
            <person name="Sookrung N."/>
            <person name="Leung T.F."/>
            <person name="Tungtrongchitr A."/>
            <person name="Tsui S.K.W."/>
        </authorList>
    </citation>
    <scope>NUCLEOTIDE SEQUENCE [LARGE SCALE GENOMIC DNA]</scope>
    <source>
        <strain evidence="2">PWHHKU_190912</strain>
    </source>
</reference>
<gene>
    <name evidence="2" type="ORF">ANN_01385</name>
</gene>
<evidence type="ECO:0000313" key="2">
    <source>
        <dbReference type="EMBL" id="KAJ4449978.1"/>
    </source>
</evidence>
<keyword evidence="3" id="KW-1185">Reference proteome</keyword>
<dbReference type="Gene3D" id="3.30.70.270">
    <property type="match status" value="1"/>
</dbReference>
<dbReference type="PANTHER" id="PTHR47027:SF20">
    <property type="entry name" value="REVERSE TRANSCRIPTASE-LIKE PROTEIN WITH RNA-DIRECTED DNA POLYMERASE DOMAIN"/>
    <property type="match status" value="1"/>
</dbReference>
<dbReference type="Pfam" id="PF00078">
    <property type="entry name" value="RVT_1"/>
    <property type="match status" value="1"/>
</dbReference>
<feature type="domain" description="Reverse transcriptase" evidence="1">
    <location>
        <begin position="1"/>
        <end position="270"/>
    </location>
</feature>
<dbReference type="SUPFAM" id="SSF56672">
    <property type="entry name" value="DNA/RNA polymerases"/>
    <property type="match status" value="1"/>
</dbReference>
<sequence>MRKHGLLERSRKREEIKNLYVIAVKGRKSRDLSQLRAVSTCGSIHLTNEAHRPTYTHTHKNSIIHGLIHFRCKPVTGTTTLMEKKCVKRQSIHFVLVDLEKADDSVPLKKLWEVLKNKVENKLLVNAIGKLCENATSRIKIGKNVSEEFLVTKGLRQGCSLSPTLFKIYIQQALQNWKKKFKDVGIPTENSTIYTLSFGDDQLIIAQDYEDKEYMTRKLIEEYNKWDLKINLEKTLYNMSCGEEMKDLVLEVGMGCMKGCEECEYLGILEWIPPRRKEGKTKENLDGRYKKWNEGERGLEERDWETREGWRKKIRI</sequence>
<comment type="caution">
    <text evidence="2">The sequence shown here is derived from an EMBL/GenBank/DDBJ whole genome shotgun (WGS) entry which is preliminary data.</text>
</comment>
<dbReference type="InterPro" id="IPR043502">
    <property type="entry name" value="DNA/RNA_pol_sf"/>
</dbReference>
<proteinExistence type="predicted"/>
<dbReference type="EMBL" id="JAJSOF020000003">
    <property type="protein sequence ID" value="KAJ4449978.1"/>
    <property type="molecule type" value="Genomic_DNA"/>
</dbReference>
<organism evidence="2 3">
    <name type="scientific">Periplaneta americana</name>
    <name type="common">American cockroach</name>
    <name type="synonym">Blatta americana</name>
    <dbReference type="NCBI Taxonomy" id="6978"/>
    <lineage>
        <taxon>Eukaryota</taxon>
        <taxon>Metazoa</taxon>
        <taxon>Ecdysozoa</taxon>
        <taxon>Arthropoda</taxon>
        <taxon>Hexapoda</taxon>
        <taxon>Insecta</taxon>
        <taxon>Pterygota</taxon>
        <taxon>Neoptera</taxon>
        <taxon>Polyneoptera</taxon>
        <taxon>Dictyoptera</taxon>
        <taxon>Blattodea</taxon>
        <taxon>Blattoidea</taxon>
        <taxon>Blattidae</taxon>
        <taxon>Blattinae</taxon>
        <taxon>Periplaneta</taxon>
    </lineage>
</organism>
<dbReference type="InterPro" id="IPR000477">
    <property type="entry name" value="RT_dom"/>
</dbReference>
<dbReference type="Proteomes" id="UP001148838">
    <property type="component" value="Unassembled WGS sequence"/>
</dbReference>
<accession>A0ABQ8TUH6</accession>
<name>A0ABQ8TUH6_PERAM</name>
<evidence type="ECO:0000313" key="3">
    <source>
        <dbReference type="Proteomes" id="UP001148838"/>
    </source>
</evidence>
<evidence type="ECO:0000259" key="1">
    <source>
        <dbReference type="PROSITE" id="PS50878"/>
    </source>
</evidence>
<dbReference type="InterPro" id="IPR043128">
    <property type="entry name" value="Rev_trsase/Diguanyl_cyclase"/>
</dbReference>
<dbReference type="PANTHER" id="PTHR47027">
    <property type="entry name" value="REVERSE TRANSCRIPTASE DOMAIN-CONTAINING PROTEIN"/>
    <property type="match status" value="1"/>
</dbReference>
<protein>
    <recommendedName>
        <fullName evidence="1">Reverse transcriptase domain-containing protein</fullName>
    </recommendedName>
</protein>